<evidence type="ECO:0000256" key="2">
    <source>
        <dbReference type="ARBA" id="ARBA00022692"/>
    </source>
</evidence>
<dbReference type="STRING" id="50429.A0A2B4SVP8"/>
<evidence type="ECO:0000259" key="9">
    <source>
        <dbReference type="PROSITE" id="PS50104"/>
    </source>
</evidence>
<keyword evidence="5 7" id="KW-0472">Membrane</keyword>
<dbReference type="SUPFAM" id="SSF52200">
    <property type="entry name" value="Toll/Interleukin receptor TIR domain"/>
    <property type="match status" value="1"/>
</dbReference>
<dbReference type="GO" id="GO:0005886">
    <property type="term" value="C:plasma membrane"/>
    <property type="evidence" value="ECO:0007669"/>
    <property type="project" value="TreeGrafter"/>
</dbReference>
<dbReference type="AlphaFoldDB" id="A0A2B4SVP8"/>
<gene>
    <name evidence="10" type="primary">TLR1</name>
    <name evidence="10" type="ORF">AWC38_SpisGene2445</name>
</gene>
<keyword evidence="4 7" id="KW-1133">Transmembrane helix</keyword>
<organism evidence="10 11">
    <name type="scientific">Stylophora pistillata</name>
    <name type="common">Smooth cauliflower coral</name>
    <dbReference type="NCBI Taxonomy" id="50429"/>
    <lineage>
        <taxon>Eukaryota</taxon>
        <taxon>Metazoa</taxon>
        <taxon>Cnidaria</taxon>
        <taxon>Anthozoa</taxon>
        <taxon>Hexacorallia</taxon>
        <taxon>Scleractinia</taxon>
        <taxon>Astrocoeniina</taxon>
        <taxon>Pocilloporidae</taxon>
        <taxon>Stylophora</taxon>
    </lineage>
</organism>
<evidence type="ECO:0000256" key="5">
    <source>
        <dbReference type="ARBA" id="ARBA00023136"/>
    </source>
</evidence>
<dbReference type="InterPro" id="IPR000157">
    <property type="entry name" value="TIR_dom"/>
</dbReference>
<reference evidence="11" key="1">
    <citation type="journal article" date="2017" name="bioRxiv">
        <title>Comparative analysis of the genomes of Stylophora pistillata and Acropora digitifera provides evidence for extensive differences between species of corals.</title>
        <authorList>
            <person name="Voolstra C.R."/>
            <person name="Li Y."/>
            <person name="Liew Y.J."/>
            <person name="Baumgarten S."/>
            <person name="Zoccola D."/>
            <person name="Flot J.-F."/>
            <person name="Tambutte S."/>
            <person name="Allemand D."/>
            <person name="Aranda M."/>
        </authorList>
    </citation>
    <scope>NUCLEOTIDE SEQUENCE [LARGE SCALE GENOMIC DNA]</scope>
</reference>
<dbReference type="GO" id="GO:0007165">
    <property type="term" value="P:signal transduction"/>
    <property type="evidence" value="ECO:0007669"/>
    <property type="project" value="InterPro"/>
</dbReference>
<dbReference type="SMART" id="SM00255">
    <property type="entry name" value="TIR"/>
    <property type="match status" value="1"/>
</dbReference>
<name>A0A2B4SVP8_STYPI</name>
<dbReference type="EMBL" id="LSMT01000020">
    <property type="protein sequence ID" value="PFX32638.1"/>
    <property type="molecule type" value="Genomic_DNA"/>
</dbReference>
<feature type="transmembrane region" description="Helical" evidence="7">
    <location>
        <begin position="234"/>
        <end position="255"/>
    </location>
</feature>
<feature type="chain" id="PRO_5012699288" evidence="8">
    <location>
        <begin position="19"/>
        <end position="468"/>
    </location>
</feature>
<dbReference type="PANTHER" id="PTHR24365:SF541">
    <property type="entry name" value="PROTEIN TOLL-RELATED"/>
    <property type="match status" value="1"/>
</dbReference>
<feature type="domain" description="TIR" evidence="9">
    <location>
        <begin position="271"/>
        <end position="404"/>
    </location>
</feature>
<evidence type="ECO:0000256" key="8">
    <source>
        <dbReference type="SAM" id="SignalP"/>
    </source>
</evidence>
<evidence type="ECO:0000313" key="10">
    <source>
        <dbReference type="EMBL" id="PFX32638.1"/>
    </source>
</evidence>
<evidence type="ECO:0000313" key="11">
    <source>
        <dbReference type="Proteomes" id="UP000225706"/>
    </source>
</evidence>
<protein>
    <submittedName>
        <fullName evidence="10">Toll-like receptor 1</fullName>
    </submittedName>
</protein>
<accession>A0A2B4SVP8</accession>
<dbReference type="Proteomes" id="UP000225706">
    <property type="component" value="Unassembled WGS sequence"/>
</dbReference>
<dbReference type="PROSITE" id="PS50104">
    <property type="entry name" value="TIR"/>
    <property type="match status" value="1"/>
</dbReference>
<proteinExistence type="predicted"/>
<comment type="subcellular location">
    <subcellularLocation>
        <location evidence="1">Membrane</location>
    </subcellularLocation>
</comment>
<dbReference type="Pfam" id="PF13676">
    <property type="entry name" value="TIR_2"/>
    <property type="match status" value="1"/>
</dbReference>
<evidence type="ECO:0000256" key="1">
    <source>
        <dbReference type="ARBA" id="ARBA00004370"/>
    </source>
</evidence>
<comment type="caution">
    <text evidence="10">The sequence shown here is derived from an EMBL/GenBank/DDBJ whole genome shotgun (WGS) entry which is preliminary data.</text>
</comment>
<keyword evidence="11" id="KW-1185">Reference proteome</keyword>
<sequence>MAFEVLLVFLAMLMVTETERAKHLPTKRRLCLCADRVLPLQSFPEDKESAFISCEQWCSTNDLSGMMSHGSSSHLRTRRDDVQQFTNCPAGLDRIDEKWHIKKENIRAHFYDIEGSSKWLVEVSWSPFEGGTKGWDNYYMRYFTGGNRIYQNYSCLMLPKNRTSVNITSSLQPRKITLTVTALPNPKDIPSGGMPNLVLEPFTPPQMRSPLEYTPAVVSVHLTLKPTSERENLIVTYVSIAVGSLVGIIFAVCLLKYLCRRKTSIPLPTDFKFHAFIIYNKEDERWVKEKLLKFLEGEHGLRVCIHYRDFTPGIPFTKSMADSVYLSHKIIAVYSSNFLRSKYCDYELELAKYRLLNKRDNCLIVIRIDNSEFKDLPPELRGRSCIDYADRTERQFWKSRLVKFLDVPKEPSHGEVEVEADPDSNAFTPGVTTEGPHRRTESRFLRLDSSISTSTELSIVTLNEENPV</sequence>
<keyword evidence="3 8" id="KW-0732">Signal</keyword>
<dbReference type="PANTHER" id="PTHR24365">
    <property type="entry name" value="TOLL-LIKE RECEPTOR"/>
    <property type="match status" value="1"/>
</dbReference>
<keyword evidence="10" id="KW-0675">Receptor</keyword>
<feature type="signal peptide" evidence="8">
    <location>
        <begin position="1"/>
        <end position="18"/>
    </location>
</feature>
<keyword evidence="2 7" id="KW-0812">Transmembrane</keyword>
<evidence type="ECO:0000256" key="7">
    <source>
        <dbReference type="SAM" id="Phobius"/>
    </source>
</evidence>
<dbReference type="GO" id="GO:0038023">
    <property type="term" value="F:signaling receptor activity"/>
    <property type="evidence" value="ECO:0007669"/>
    <property type="project" value="TreeGrafter"/>
</dbReference>
<evidence type="ECO:0000256" key="6">
    <source>
        <dbReference type="SAM" id="MobiDB-lite"/>
    </source>
</evidence>
<evidence type="ECO:0000256" key="4">
    <source>
        <dbReference type="ARBA" id="ARBA00022989"/>
    </source>
</evidence>
<dbReference type="OrthoDB" id="5976852at2759"/>
<dbReference type="InterPro" id="IPR035897">
    <property type="entry name" value="Toll_tir_struct_dom_sf"/>
</dbReference>
<evidence type="ECO:0000256" key="3">
    <source>
        <dbReference type="ARBA" id="ARBA00022729"/>
    </source>
</evidence>
<feature type="region of interest" description="Disordered" evidence="6">
    <location>
        <begin position="413"/>
        <end position="439"/>
    </location>
</feature>
<dbReference type="Gene3D" id="3.40.50.10140">
    <property type="entry name" value="Toll/interleukin-1 receptor homology (TIR) domain"/>
    <property type="match status" value="1"/>
</dbReference>